<dbReference type="STRING" id="1049789.LEP1GSC050_1199"/>
<evidence type="ECO:0000313" key="4">
    <source>
        <dbReference type="EMBL" id="EQA46986.1"/>
    </source>
</evidence>
<dbReference type="Pfam" id="PF01476">
    <property type="entry name" value="LysM"/>
    <property type="match status" value="1"/>
</dbReference>
<dbReference type="SUPFAM" id="SSF54106">
    <property type="entry name" value="LysM domain"/>
    <property type="match status" value="1"/>
</dbReference>
<comment type="caution">
    <text evidence="4">The sequence shown here is derived from an EMBL/GenBank/DDBJ whole genome shotgun (WGS) entry which is preliminary data.</text>
</comment>
<accession>T0FGC9</accession>
<reference evidence="4" key="1">
    <citation type="submission" date="2013-05" db="EMBL/GenBank/DDBJ databases">
        <authorList>
            <person name="Harkins D.M."/>
            <person name="Durkin A.S."/>
            <person name="Brinkac L.M."/>
            <person name="Haft D.H."/>
            <person name="Selengut J.D."/>
            <person name="Sanka R."/>
            <person name="DePew J."/>
            <person name="Purushe J."/>
            <person name="Hartskeerl R.A."/>
            <person name="Ahmed A."/>
            <person name="van der Linden H."/>
            <person name="Goris M.G.A."/>
            <person name="Vinetz J.M."/>
            <person name="Sutton G.G."/>
            <person name="Nierman W.C."/>
            <person name="Fouts D.E."/>
        </authorList>
    </citation>
    <scope>NUCLEOTIDE SEQUENCE [LARGE SCALE GENOMIC DNA]</scope>
    <source>
        <strain evidence="4">5399</strain>
    </source>
</reference>
<protein>
    <submittedName>
        <fullName evidence="4">Sigma factor regulatory protein, FecR/PupR family</fullName>
    </submittedName>
</protein>
<dbReference type="Proteomes" id="UP000015454">
    <property type="component" value="Unassembled WGS sequence"/>
</dbReference>
<keyword evidence="2" id="KW-0812">Transmembrane</keyword>
<dbReference type="RefSeq" id="WP_010569640.1">
    <property type="nucleotide sequence ID" value="NZ_AHMO02000004.1"/>
</dbReference>
<dbReference type="PANTHER" id="PTHR38731">
    <property type="entry name" value="LIPL45-RELATED LIPOPROTEIN-RELATED"/>
    <property type="match status" value="1"/>
</dbReference>
<dbReference type="OrthoDB" id="369729at2"/>
<dbReference type="EMBL" id="AHMO02000004">
    <property type="protein sequence ID" value="EQA46986.1"/>
    <property type="molecule type" value="Genomic_DNA"/>
</dbReference>
<organism evidence="4 5">
    <name type="scientific">Leptospira broomii serovar Hurstbridge str. 5399</name>
    <dbReference type="NCBI Taxonomy" id="1049789"/>
    <lineage>
        <taxon>Bacteria</taxon>
        <taxon>Pseudomonadati</taxon>
        <taxon>Spirochaetota</taxon>
        <taxon>Spirochaetia</taxon>
        <taxon>Leptospirales</taxon>
        <taxon>Leptospiraceae</taxon>
        <taxon>Leptospira</taxon>
    </lineage>
</organism>
<dbReference type="SMART" id="SM00257">
    <property type="entry name" value="LysM"/>
    <property type="match status" value="1"/>
</dbReference>
<feature type="domain" description="LysM" evidence="3">
    <location>
        <begin position="55"/>
        <end position="102"/>
    </location>
</feature>
<dbReference type="InterPro" id="IPR006860">
    <property type="entry name" value="FecR"/>
</dbReference>
<evidence type="ECO:0000256" key="1">
    <source>
        <dbReference type="SAM" id="MobiDB-lite"/>
    </source>
</evidence>
<evidence type="ECO:0000259" key="3">
    <source>
        <dbReference type="PROSITE" id="PS51782"/>
    </source>
</evidence>
<evidence type="ECO:0000256" key="2">
    <source>
        <dbReference type="SAM" id="Phobius"/>
    </source>
</evidence>
<dbReference type="CDD" id="cd00118">
    <property type="entry name" value="LysM"/>
    <property type="match status" value="1"/>
</dbReference>
<keyword evidence="2" id="KW-1133">Transmembrane helix</keyword>
<name>T0FGC9_9LEPT</name>
<keyword evidence="5" id="KW-1185">Reference proteome</keyword>
<dbReference type="InterPro" id="IPR018392">
    <property type="entry name" value="LysM"/>
</dbReference>
<dbReference type="PROSITE" id="PS51782">
    <property type="entry name" value="LYSM"/>
    <property type="match status" value="1"/>
</dbReference>
<dbReference type="Gene3D" id="3.10.350.10">
    <property type="entry name" value="LysM domain"/>
    <property type="match status" value="1"/>
</dbReference>
<sequence length="314" mass="34536">MQEITPRPAAEFAILPIFLGMLSYFVLSIFVILLVSVDSSYSLYAQEKGSHDDVFEYKVKKNDTLSKISKQFLEEPGRWKELLKYNEIPNPSLIREGITLKIPGYLRKDSIPAAPVQTVVTPTANPEAIAEFVIGTVESSKDFNPATTAGKWAKIAKNAVFLTDEWIRTKDKSSLHFAFIKTGISFEVRQNSVLRIISSNKTQSLAEYKNDTVENAKAVQVSSGSLESSVREKDKGKKYKLFVVTPVAIVGVRGTEFYVDSTTPDKSIVGCFQGELDVGAQGVVVHVPAGFGTSVEKGKKPATPTPLPDRVEIQ</sequence>
<gene>
    <name evidence="4" type="ORF">LEP1GSC050_1199</name>
</gene>
<evidence type="ECO:0000313" key="5">
    <source>
        <dbReference type="Proteomes" id="UP000015454"/>
    </source>
</evidence>
<keyword evidence="2" id="KW-0472">Membrane</keyword>
<feature type="transmembrane region" description="Helical" evidence="2">
    <location>
        <begin position="12"/>
        <end position="35"/>
    </location>
</feature>
<feature type="region of interest" description="Disordered" evidence="1">
    <location>
        <begin position="294"/>
        <end position="314"/>
    </location>
</feature>
<proteinExistence type="predicted"/>
<dbReference type="Pfam" id="PF04773">
    <property type="entry name" value="FecR"/>
    <property type="match status" value="1"/>
</dbReference>
<dbReference type="InterPro" id="IPR036779">
    <property type="entry name" value="LysM_dom_sf"/>
</dbReference>
<dbReference type="AlphaFoldDB" id="T0FGC9"/>